<gene>
    <name evidence="7" type="ORF">R0135_14315</name>
</gene>
<evidence type="ECO:0000256" key="4">
    <source>
        <dbReference type="ARBA" id="ARBA00023002"/>
    </source>
</evidence>
<dbReference type="RefSeq" id="WP_407347605.1">
    <property type="nucleotide sequence ID" value="NZ_CP136864.1"/>
</dbReference>
<dbReference type="PANTHER" id="PTHR46056">
    <property type="entry name" value="LONG-CHAIN-ALCOHOL OXIDASE"/>
    <property type="match status" value="1"/>
</dbReference>
<evidence type="ECO:0000256" key="3">
    <source>
        <dbReference type="ARBA" id="ARBA00022827"/>
    </source>
</evidence>
<evidence type="ECO:0000313" key="7">
    <source>
        <dbReference type="EMBL" id="WOJ92948.1"/>
    </source>
</evidence>
<dbReference type="InterPro" id="IPR000172">
    <property type="entry name" value="GMC_OxRdtase_N"/>
</dbReference>
<sequence length="555" mass="60633">MTPDYRNTVVDFVIVGSGAAGGVIARELSQAGHSVVVLEQGPYRTAADFTHDEWSVMFEQHFSGQSVGDKQTFRHREGETANERFLAPEPAYYARGVGGSTAHFSGNYWRLRPIDFKEHSVVGDIPDATLADWPISYEELEPWYSMAEWEIGVSGAPGPNDPPRSRPFPLPPMPIKSAGVLFEKGTQAIGMTSQVAPVAILSQPYRGRPACVNCGWCIGFGCEMNAKSSTLATMIPEAERTGNCEIRPLSTVARVDVDEQDRARGVVYFDSDGKEHYQKARSVVLAANGAETPRLLLMSATDKHPDGLANSSGMVGKNLMFNAHSVAYGVFEHPLNEYKGIQCTRIALDYYDSDPKRGFYGGGALDSRPFLNGFPTIFALQGVPTDGPRWGADYKAMLEHTFTRNMAVTTAATSLPMLRNNITLDPEHKDGFGRPALRVTYADHPDDLSMTGFMQEKALAVLDAAGAQKTWHSQIGEESVGAHLLGTCRMGNDSQTSVVDRWHRSHDIANLYICDGSSMVTSGRGQPTLTIQALAFRAADHMKKAARSNMIVSSW</sequence>
<dbReference type="InterPro" id="IPR036188">
    <property type="entry name" value="FAD/NAD-bd_sf"/>
</dbReference>
<reference evidence="7 8" key="1">
    <citation type="submission" date="2023-10" db="EMBL/GenBank/DDBJ databases">
        <title>Two novel species belonging to the OM43/NOR5 clade.</title>
        <authorList>
            <person name="Park M."/>
        </authorList>
    </citation>
    <scope>NUCLEOTIDE SEQUENCE [LARGE SCALE GENOMIC DNA]</scope>
    <source>
        <strain evidence="7 8">IMCC43200</strain>
    </source>
</reference>
<evidence type="ECO:0000259" key="5">
    <source>
        <dbReference type="Pfam" id="PF00732"/>
    </source>
</evidence>
<dbReference type="Pfam" id="PF13450">
    <property type="entry name" value="NAD_binding_8"/>
    <property type="match status" value="1"/>
</dbReference>
<feature type="domain" description="Glucose-methanol-choline oxidoreductase C-terminal" evidence="6">
    <location>
        <begin position="419"/>
        <end position="535"/>
    </location>
</feature>
<dbReference type="InterPro" id="IPR007867">
    <property type="entry name" value="GMC_OxRtase_C"/>
</dbReference>
<evidence type="ECO:0000259" key="6">
    <source>
        <dbReference type="Pfam" id="PF05199"/>
    </source>
</evidence>
<keyword evidence="4" id="KW-0560">Oxidoreductase</keyword>
<feature type="domain" description="Glucose-methanol-choline oxidoreductase N-terminal" evidence="5">
    <location>
        <begin position="209"/>
        <end position="320"/>
    </location>
</feature>
<keyword evidence="8" id="KW-1185">Reference proteome</keyword>
<name>A0ABZ0I2E0_9GAMM</name>
<keyword evidence="3" id="KW-0274">FAD</keyword>
<dbReference type="SUPFAM" id="SSF54373">
    <property type="entry name" value="FAD-linked reductases, C-terminal domain"/>
    <property type="match status" value="1"/>
</dbReference>
<protein>
    <submittedName>
        <fullName evidence="7">GMC family oxidoreductase</fullName>
    </submittedName>
</protein>
<keyword evidence="2" id="KW-0285">Flavoprotein</keyword>
<accession>A0ABZ0I2E0</accession>
<evidence type="ECO:0000256" key="1">
    <source>
        <dbReference type="ARBA" id="ARBA00010790"/>
    </source>
</evidence>
<dbReference type="SUPFAM" id="SSF51905">
    <property type="entry name" value="FAD/NAD(P)-binding domain"/>
    <property type="match status" value="1"/>
</dbReference>
<dbReference type="EMBL" id="CP136864">
    <property type="protein sequence ID" value="WOJ92948.1"/>
    <property type="molecule type" value="Genomic_DNA"/>
</dbReference>
<evidence type="ECO:0000313" key="8">
    <source>
        <dbReference type="Proteomes" id="UP001626537"/>
    </source>
</evidence>
<dbReference type="Pfam" id="PF05199">
    <property type="entry name" value="GMC_oxred_C"/>
    <property type="match status" value="1"/>
</dbReference>
<evidence type="ECO:0000256" key="2">
    <source>
        <dbReference type="ARBA" id="ARBA00022630"/>
    </source>
</evidence>
<proteinExistence type="inferred from homology"/>
<organism evidence="7 8">
    <name type="scientific">Congregibacter variabilis</name>
    <dbReference type="NCBI Taxonomy" id="3081200"/>
    <lineage>
        <taxon>Bacteria</taxon>
        <taxon>Pseudomonadati</taxon>
        <taxon>Pseudomonadota</taxon>
        <taxon>Gammaproteobacteria</taxon>
        <taxon>Cellvibrionales</taxon>
        <taxon>Halieaceae</taxon>
        <taxon>Congregibacter</taxon>
    </lineage>
</organism>
<dbReference type="Proteomes" id="UP001626537">
    <property type="component" value="Chromosome"/>
</dbReference>
<dbReference type="PANTHER" id="PTHR46056:SF12">
    <property type="entry name" value="LONG-CHAIN-ALCOHOL OXIDASE"/>
    <property type="match status" value="1"/>
</dbReference>
<dbReference type="Pfam" id="PF00732">
    <property type="entry name" value="GMC_oxred_N"/>
    <property type="match status" value="1"/>
</dbReference>
<comment type="similarity">
    <text evidence="1">Belongs to the GMC oxidoreductase family.</text>
</comment>
<dbReference type="Gene3D" id="3.50.50.60">
    <property type="entry name" value="FAD/NAD(P)-binding domain"/>
    <property type="match status" value="2"/>
</dbReference>